<dbReference type="AlphaFoldDB" id="A0A0D2DYL2"/>
<evidence type="ECO:0000256" key="15">
    <source>
        <dbReference type="ARBA" id="ARBA00049433"/>
    </source>
</evidence>
<sequence length="416" mass="46418">MPLTKEQAQIITSTVPVLAKYGTQITTAFYANMLREVPELNNVFNTSNQRNGHQQQALAGALYAYAANIDNLEVLKPALERISQKHVSLYIRPEQYDIVGKYLLEAMKEVLGDALTPAILDAWAAAYGQIADIMIKREDELLGQAEGWTHWRDFRIDAKTDESEEVTSLYLKPVDGKPLPSFLPGQYISVQVEVPDLHYNQARQYSLSDKYSPDYYRISVKREKGLNVEQNPEAVAHPGYVSNILHDQKKVGDIVQLSRPAGDFFLGARRDGEDGSPIVLLSAGVGLTPLTSILNTSVATAGRQISWVHVSKNHKTHAFHDHVKNMAELHPGINKRVFHSSPVDGEIQGVHYDHRGRLDLSKLEGDKDLKLNDKTATYYICGPEQFMVELKQALQENGVDANRINMELFGTGGVTQ</sequence>
<evidence type="ECO:0000256" key="5">
    <source>
        <dbReference type="ARBA" id="ARBA00022575"/>
    </source>
</evidence>
<dbReference type="EC" id="1.14.12.17" evidence="4"/>
<comment type="function">
    <text evidence="16">In the presence of oxygen and NADH, it has NADH oxidase activity, which leads to the generation of superoxide and H(2)O(2). Under anaerobic conditions, it also exhibits nitric oxide reductase and FAD reductase activities. However, all these reactions are much lower than NOD activity.</text>
</comment>
<dbReference type="SUPFAM" id="SSF52343">
    <property type="entry name" value="Ferredoxin reductase-like, C-terminal NADP-linked domain"/>
    <property type="match status" value="1"/>
</dbReference>
<keyword evidence="10" id="KW-0521">NADP</keyword>
<dbReference type="Gene3D" id="1.10.490.10">
    <property type="entry name" value="Globins"/>
    <property type="match status" value="1"/>
</dbReference>
<dbReference type="Gene3D" id="2.40.30.10">
    <property type="entry name" value="Translation factors"/>
    <property type="match status" value="1"/>
</dbReference>
<dbReference type="STRING" id="5601.A0A0D2DYL2"/>
<dbReference type="GO" id="GO:0019825">
    <property type="term" value="F:oxygen binding"/>
    <property type="evidence" value="ECO:0007669"/>
    <property type="project" value="InterPro"/>
</dbReference>
<keyword evidence="8" id="KW-0479">Metal-binding</keyword>
<dbReference type="GO" id="GO:0020037">
    <property type="term" value="F:heme binding"/>
    <property type="evidence" value="ECO:0007669"/>
    <property type="project" value="InterPro"/>
</dbReference>
<name>A0A0D2DYL2_9EURO</name>
<dbReference type="PROSITE" id="PS51384">
    <property type="entry name" value="FAD_FR"/>
    <property type="match status" value="1"/>
</dbReference>
<dbReference type="InterPro" id="IPR012292">
    <property type="entry name" value="Globin/Proto"/>
</dbReference>
<dbReference type="CDD" id="cd08922">
    <property type="entry name" value="FHb-globin"/>
    <property type="match status" value="1"/>
</dbReference>
<reference evidence="19 20" key="1">
    <citation type="submission" date="2015-01" db="EMBL/GenBank/DDBJ databases">
        <title>The Genome Sequence of Capronia semiimmersa CBS27337.</title>
        <authorList>
            <consortium name="The Broad Institute Genomics Platform"/>
            <person name="Cuomo C."/>
            <person name="de Hoog S."/>
            <person name="Gorbushina A."/>
            <person name="Stielow B."/>
            <person name="Teixiera M."/>
            <person name="Abouelleil A."/>
            <person name="Chapman S.B."/>
            <person name="Priest M."/>
            <person name="Young S.K."/>
            <person name="Wortman J."/>
            <person name="Nusbaum C."/>
            <person name="Birren B."/>
        </authorList>
    </citation>
    <scope>NUCLEOTIDE SEQUENCE [LARGE SCALE GENOMIC DNA]</scope>
    <source>
        <strain evidence="19 20">CBS 27337</strain>
    </source>
</reference>
<keyword evidence="11" id="KW-0560">Oxidoreductase</keyword>
<dbReference type="InterPro" id="IPR009050">
    <property type="entry name" value="Globin-like_sf"/>
</dbReference>
<dbReference type="PANTHER" id="PTHR43396:SF3">
    <property type="entry name" value="FLAVOHEMOPROTEIN"/>
    <property type="match status" value="1"/>
</dbReference>
<dbReference type="PANTHER" id="PTHR43396">
    <property type="entry name" value="FLAVOHEMOPROTEIN"/>
    <property type="match status" value="1"/>
</dbReference>
<dbReference type="InterPro" id="IPR001433">
    <property type="entry name" value="OxRdtase_FAD/NAD-bd"/>
</dbReference>
<evidence type="ECO:0000256" key="4">
    <source>
        <dbReference type="ARBA" id="ARBA00012229"/>
    </source>
</evidence>
<evidence type="ECO:0000256" key="1">
    <source>
        <dbReference type="ARBA" id="ARBA00001970"/>
    </source>
</evidence>
<dbReference type="Proteomes" id="UP000054266">
    <property type="component" value="Unassembled WGS sequence"/>
</dbReference>
<proteinExistence type="inferred from homology"/>
<dbReference type="CDD" id="cd06184">
    <property type="entry name" value="flavohem_like_fad_nad_binding"/>
    <property type="match status" value="1"/>
</dbReference>
<protein>
    <recommendedName>
        <fullName evidence="4">nitric oxide dioxygenase</fullName>
        <ecNumber evidence="4">1.14.12.17</ecNumber>
    </recommendedName>
</protein>
<comment type="cofactor">
    <cofactor evidence="2">
        <name>FAD</name>
        <dbReference type="ChEBI" id="CHEBI:57692"/>
    </cofactor>
</comment>
<comment type="catalytic activity">
    <reaction evidence="15">
        <text>2 nitric oxide + NADPH + 2 O2 = 2 nitrate + NADP(+) + H(+)</text>
        <dbReference type="Rhea" id="RHEA:19465"/>
        <dbReference type="ChEBI" id="CHEBI:15378"/>
        <dbReference type="ChEBI" id="CHEBI:15379"/>
        <dbReference type="ChEBI" id="CHEBI:16480"/>
        <dbReference type="ChEBI" id="CHEBI:17632"/>
        <dbReference type="ChEBI" id="CHEBI:57783"/>
        <dbReference type="ChEBI" id="CHEBI:58349"/>
        <dbReference type="EC" id="1.14.12.17"/>
    </reaction>
</comment>
<dbReference type="SUPFAM" id="SSF63380">
    <property type="entry name" value="Riboflavin synthase domain-like"/>
    <property type="match status" value="1"/>
</dbReference>
<dbReference type="Pfam" id="PF00175">
    <property type="entry name" value="NAD_binding_1"/>
    <property type="match status" value="1"/>
</dbReference>
<comment type="similarity">
    <text evidence="3">In the C-terminal section; belongs to the flavoprotein pyridine nucleotide cytochrome reductase family.</text>
</comment>
<evidence type="ECO:0000256" key="3">
    <source>
        <dbReference type="ARBA" id="ARBA00006401"/>
    </source>
</evidence>
<organism evidence="19 20">
    <name type="scientific">Phialophora macrospora</name>
    <dbReference type="NCBI Taxonomy" id="1851006"/>
    <lineage>
        <taxon>Eukaryota</taxon>
        <taxon>Fungi</taxon>
        <taxon>Dikarya</taxon>
        <taxon>Ascomycota</taxon>
        <taxon>Pezizomycotina</taxon>
        <taxon>Eurotiomycetes</taxon>
        <taxon>Chaetothyriomycetidae</taxon>
        <taxon>Chaetothyriales</taxon>
        <taxon>Herpotrichiellaceae</taxon>
        <taxon>Phialophora</taxon>
    </lineage>
</organism>
<dbReference type="Pfam" id="PF00042">
    <property type="entry name" value="Globin"/>
    <property type="match status" value="1"/>
</dbReference>
<comment type="cofactor">
    <cofactor evidence="1">
        <name>heme b</name>
        <dbReference type="ChEBI" id="CHEBI:60344"/>
    </cofactor>
</comment>
<accession>A0A0D2DYL2</accession>
<evidence type="ECO:0000256" key="16">
    <source>
        <dbReference type="ARBA" id="ARBA00056398"/>
    </source>
</evidence>
<dbReference type="HOGENOM" id="CLU_003827_12_0_1"/>
<dbReference type="FunFam" id="2.40.30.10:FF:000034">
    <property type="entry name" value="Flavohemoprotein"/>
    <property type="match status" value="1"/>
</dbReference>
<evidence type="ECO:0000259" key="17">
    <source>
        <dbReference type="PROSITE" id="PS01033"/>
    </source>
</evidence>
<dbReference type="GO" id="GO:0046210">
    <property type="term" value="P:nitric oxide catabolic process"/>
    <property type="evidence" value="ECO:0007669"/>
    <property type="project" value="TreeGrafter"/>
</dbReference>
<feature type="domain" description="FAD-binding FR-type" evidence="18">
    <location>
        <begin position="149"/>
        <end position="267"/>
    </location>
</feature>
<dbReference type="GO" id="GO:0046872">
    <property type="term" value="F:metal ion binding"/>
    <property type="evidence" value="ECO:0007669"/>
    <property type="project" value="UniProtKB-KW"/>
</dbReference>
<evidence type="ECO:0000256" key="2">
    <source>
        <dbReference type="ARBA" id="ARBA00001974"/>
    </source>
</evidence>
<gene>
    <name evidence="19" type="ORF">PV04_06493</name>
</gene>
<dbReference type="SUPFAM" id="SSF46458">
    <property type="entry name" value="Globin-like"/>
    <property type="match status" value="1"/>
</dbReference>
<dbReference type="GO" id="GO:0008941">
    <property type="term" value="F:nitric oxide dioxygenase NAD(P)H activity"/>
    <property type="evidence" value="ECO:0007669"/>
    <property type="project" value="UniProtKB-EC"/>
</dbReference>
<keyword evidence="7" id="KW-0285">Flavoprotein</keyword>
<evidence type="ECO:0000259" key="18">
    <source>
        <dbReference type="PROSITE" id="PS51384"/>
    </source>
</evidence>
<dbReference type="InterPro" id="IPR000971">
    <property type="entry name" value="Globin"/>
</dbReference>
<feature type="domain" description="Globin" evidence="17">
    <location>
        <begin position="2"/>
        <end position="139"/>
    </location>
</feature>
<evidence type="ECO:0000256" key="6">
    <source>
        <dbReference type="ARBA" id="ARBA00022617"/>
    </source>
</evidence>
<evidence type="ECO:0000256" key="10">
    <source>
        <dbReference type="ARBA" id="ARBA00022857"/>
    </source>
</evidence>
<evidence type="ECO:0000313" key="19">
    <source>
        <dbReference type="EMBL" id="KIW67227.1"/>
    </source>
</evidence>
<keyword evidence="20" id="KW-1185">Reference proteome</keyword>
<dbReference type="InterPro" id="IPR017938">
    <property type="entry name" value="Riboflavin_synthase-like_b-brl"/>
</dbReference>
<comment type="catalytic activity">
    <reaction evidence="14">
        <text>2 nitric oxide + NADH + 2 O2 = 2 nitrate + NAD(+) + H(+)</text>
        <dbReference type="Rhea" id="RHEA:19469"/>
        <dbReference type="ChEBI" id="CHEBI:15378"/>
        <dbReference type="ChEBI" id="CHEBI:15379"/>
        <dbReference type="ChEBI" id="CHEBI:16480"/>
        <dbReference type="ChEBI" id="CHEBI:17632"/>
        <dbReference type="ChEBI" id="CHEBI:57540"/>
        <dbReference type="ChEBI" id="CHEBI:57945"/>
        <dbReference type="EC" id="1.14.12.17"/>
    </reaction>
</comment>
<evidence type="ECO:0000256" key="12">
    <source>
        <dbReference type="ARBA" id="ARBA00023004"/>
    </source>
</evidence>
<dbReference type="EMBL" id="KN846959">
    <property type="protein sequence ID" value="KIW67227.1"/>
    <property type="molecule type" value="Genomic_DNA"/>
</dbReference>
<dbReference type="GO" id="GO:0009636">
    <property type="term" value="P:response to toxic substance"/>
    <property type="evidence" value="ECO:0007669"/>
    <property type="project" value="UniProtKB-KW"/>
</dbReference>
<keyword evidence="9" id="KW-0274">FAD</keyword>
<evidence type="ECO:0000256" key="7">
    <source>
        <dbReference type="ARBA" id="ARBA00022630"/>
    </source>
</evidence>
<dbReference type="FunFam" id="3.40.50.80:FF:000010">
    <property type="entry name" value="Flavohemoprotein"/>
    <property type="match status" value="1"/>
</dbReference>
<evidence type="ECO:0000256" key="11">
    <source>
        <dbReference type="ARBA" id="ARBA00023002"/>
    </source>
</evidence>
<dbReference type="NCBIfam" id="NF009805">
    <property type="entry name" value="PRK13289.1"/>
    <property type="match status" value="1"/>
</dbReference>
<dbReference type="Gene3D" id="3.40.50.80">
    <property type="entry name" value="Nucleotide-binding domain of ferredoxin-NADP reductase (FNR) module"/>
    <property type="match status" value="1"/>
</dbReference>
<dbReference type="InterPro" id="IPR039261">
    <property type="entry name" value="FNR_nucleotide-bd"/>
</dbReference>
<dbReference type="GO" id="GO:0071500">
    <property type="term" value="P:cellular response to nitrosative stress"/>
    <property type="evidence" value="ECO:0007669"/>
    <property type="project" value="TreeGrafter"/>
</dbReference>
<dbReference type="PROSITE" id="PS01033">
    <property type="entry name" value="GLOBIN"/>
    <property type="match status" value="1"/>
</dbReference>
<evidence type="ECO:0000256" key="9">
    <source>
        <dbReference type="ARBA" id="ARBA00022827"/>
    </source>
</evidence>
<dbReference type="InterPro" id="IPR017927">
    <property type="entry name" value="FAD-bd_FR_type"/>
</dbReference>
<evidence type="ECO:0000313" key="20">
    <source>
        <dbReference type="Proteomes" id="UP000054266"/>
    </source>
</evidence>
<keyword evidence="5" id="KW-0216">Detoxification</keyword>
<evidence type="ECO:0000256" key="13">
    <source>
        <dbReference type="ARBA" id="ARBA00023027"/>
    </source>
</evidence>
<keyword evidence="13" id="KW-0520">NAD</keyword>
<dbReference type="FunFam" id="1.10.490.10:FF:000003">
    <property type="entry name" value="Flavohemoprotein"/>
    <property type="match status" value="1"/>
</dbReference>
<evidence type="ECO:0000256" key="14">
    <source>
        <dbReference type="ARBA" id="ARBA00048649"/>
    </source>
</evidence>
<keyword evidence="6" id="KW-0349">Heme</keyword>
<dbReference type="GO" id="GO:0071949">
    <property type="term" value="F:FAD binding"/>
    <property type="evidence" value="ECO:0007669"/>
    <property type="project" value="TreeGrafter"/>
</dbReference>
<keyword evidence="12" id="KW-0408">Iron</keyword>
<evidence type="ECO:0000256" key="8">
    <source>
        <dbReference type="ARBA" id="ARBA00022723"/>
    </source>
</evidence>